<dbReference type="RefSeq" id="WP_264981806.1">
    <property type="nucleotide sequence ID" value="NZ_AP026708.1"/>
</dbReference>
<evidence type="ECO:0000256" key="1">
    <source>
        <dbReference type="SAM" id="SignalP"/>
    </source>
</evidence>
<dbReference type="Proteomes" id="UP001061361">
    <property type="component" value="Chromosome"/>
</dbReference>
<evidence type="ECO:0000313" key="2">
    <source>
        <dbReference type="EMBL" id="BDQ34914.1"/>
    </source>
</evidence>
<name>A0ABN6RUZ4_9BACT</name>
<accession>A0ABN6RUZ4</accession>
<protein>
    <recommendedName>
        <fullName evidence="4">DUF1795 domain-containing protein</fullName>
    </recommendedName>
</protein>
<evidence type="ECO:0008006" key="4">
    <source>
        <dbReference type="Google" id="ProtNLM"/>
    </source>
</evidence>
<reference evidence="2" key="1">
    <citation type="submission" date="2022-08" db="EMBL/GenBank/DDBJ databases">
        <title>Genome Sequence of the sulphate-reducing bacterium, Pseudodesulfovibrio portus JCM14722.</title>
        <authorList>
            <person name="Kondo R."/>
            <person name="Kataoka T."/>
        </authorList>
    </citation>
    <scope>NUCLEOTIDE SEQUENCE</scope>
    <source>
        <strain evidence="2">JCM 14722</strain>
    </source>
</reference>
<sequence length="190" mass="21212">MRILFFLVAFLAMIIFSAPVWASLPHYNPDMGYTIWLPNTWNVVPVGELETAEGFSCPVPVHDMAPEWRAGYVSPAGGPVLLVEVRPGRKMHAADISNFNRFVIRSIRRSGSPVRLKGATYIGEKKTLRIESEVEVDGRTMLSLSYIVYTRKGILNFVGFAAPGDDEARSAIDKAVLSLYLDDSVRYESR</sequence>
<keyword evidence="3" id="KW-1185">Reference proteome</keyword>
<keyword evidence="1" id="KW-0732">Signal</keyword>
<feature type="signal peptide" evidence="1">
    <location>
        <begin position="1"/>
        <end position="22"/>
    </location>
</feature>
<evidence type="ECO:0000313" key="3">
    <source>
        <dbReference type="Proteomes" id="UP001061361"/>
    </source>
</evidence>
<gene>
    <name evidence="2" type="ORF">JCM14722_24560</name>
</gene>
<proteinExistence type="predicted"/>
<organism evidence="2 3">
    <name type="scientific">Pseudodesulfovibrio portus</name>
    <dbReference type="NCBI Taxonomy" id="231439"/>
    <lineage>
        <taxon>Bacteria</taxon>
        <taxon>Pseudomonadati</taxon>
        <taxon>Thermodesulfobacteriota</taxon>
        <taxon>Desulfovibrionia</taxon>
        <taxon>Desulfovibrionales</taxon>
        <taxon>Desulfovibrionaceae</taxon>
    </lineage>
</organism>
<dbReference type="EMBL" id="AP026708">
    <property type="protein sequence ID" value="BDQ34914.1"/>
    <property type="molecule type" value="Genomic_DNA"/>
</dbReference>
<feature type="chain" id="PRO_5045556631" description="DUF1795 domain-containing protein" evidence="1">
    <location>
        <begin position="23"/>
        <end position="190"/>
    </location>
</feature>